<dbReference type="Gene3D" id="2.60.40.10">
    <property type="entry name" value="Immunoglobulins"/>
    <property type="match status" value="1"/>
</dbReference>
<dbReference type="Pfam" id="PF01345">
    <property type="entry name" value="DUF11"/>
    <property type="match status" value="7"/>
</dbReference>
<evidence type="ECO:0008006" key="6">
    <source>
        <dbReference type="Google" id="ProtNLM"/>
    </source>
</evidence>
<feature type="domain" description="Ig-like" evidence="3">
    <location>
        <begin position="2132"/>
        <end position="2204"/>
    </location>
</feature>
<dbReference type="InterPro" id="IPR026341">
    <property type="entry name" value="T9SS_type_B"/>
</dbReference>
<dbReference type="STRING" id="1346330.M472_11410"/>
<accession>U2HC99</accession>
<feature type="region of interest" description="Disordered" evidence="1">
    <location>
        <begin position="3230"/>
        <end position="3256"/>
    </location>
</feature>
<dbReference type="PATRIC" id="fig|1346330.5.peg.2724"/>
<dbReference type="Gene3D" id="2.60.40.740">
    <property type="match status" value="1"/>
</dbReference>
<dbReference type="PANTHER" id="PTHR34819">
    <property type="entry name" value="LARGE CYSTEINE-RICH PERIPLASMIC PROTEIN OMCB"/>
    <property type="match status" value="1"/>
</dbReference>
<feature type="domain" description="DUF11" evidence="2">
    <location>
        <begin position="2473"/>
        <end position="2585"/>
    </location>
</feature>
<dbReference type="PANTHER" id="PTHR34819:SF3">
    <property type="entry name" value="CELL SURFACE PROTEIN"/>
    <property type="match status" value="1"/>
</dbReference>
<proteinExistence type="predicted"/>
<feature type="domain" description="DUF11" evidence="2">
    <location>
        <begin position="1109"/>
        <end position="1209"/>
    </location>
</feature>
<dbReference type="Pfam" id="PF19081">
    <property type="entry name" value="Ig_7"/>
    <property type="match status" value="1"/>
</dbReference>
<dbReference type="NCBIfam" id="TIGR04131">
    <property type="entry name" value="Bac_Flav_CTERM"/>
    <property type="match status" value="1"/>
</dbReference>
<evidence type="ECO:0000259" key="2">
    <source>
        <dbReference type="Pfam" id="PF01345"/>
    </source>
</evidence>
<reference evidence="4 5" key="1">
    <citation type="journal article" date="2013" name="Genome Announc.">
        <title>The Draft Genome Sequence of Sphingomonas paucimobilis Strain HER1398 (Proteobacteria), Host to the Giant PAU Phage, Indicates That It Is a Member of the Genus Sphingobacterium (Bacteroidetes).</title>
        <authorList>
            <person name="White R.A.III."/>
            <person name="Suttle C.A."/>
        </authorList>
    </citation>
    <scope>NUCLEOTIDE SEQUENCE [LARGE SCALE GENOMIC DNA]</scope>
    <source>
        <strain evidence="4 5">HER1398</strain>
    </source>
</reference>
<dbReference type="InterPro" id="IPR047589">
    <property type="entry name" value="DUF11_rpt"/>
</dbReference>
<feature type="domain" description="DUF11" evidence="2">
    <location>
        <begin position="2873"/>
        <end position="3001"/>
    </location>
</feature>
<dbReference type="Proteomes" id="UP000016584">
    <property type="component" value="Unassembled WGS sequence"/>
</dbReference>
<dbReference type="InterPro" id="IPR001434">
    <property type="entry name" value="OmcB-like_DUF11"/>
</dbReference>
<dbReference type="InterPro" id="IPR044023">
    <property type="entry name" value="Ig_7"/>
</dbReference>
<feature type="domain" description="DUF11" evidence="2">
    <location>
        <begin position="3130"/>
        <end position="3250"/>
    </location>
</feature>
<feature type="region of interest" description="Disordered" evidence="1">
    <location>
        <begin position="1208"/>
        <end position="1233"/>
    </location>
</feature>
<dbReference type="NCBIfam" id="TIGR01451">
    <property type="entry name" value="B_ant_repeat"/>
    <property type="match status" value="4"/>
</dbReference>
<dbReference type="Pfam" id="PF13585">
    <property type="entry name" value="CHU_C"/>
    <property type="match status" value="1"/>
</dbReference>
<dbReference type="InterPro" id="IPR051172">
    <property type="entry name" value="Chlamydia_OmcB"/>
</dbReference>
<organism evidence="4 5">
    <name type="scientific">Sphingobacterium paucimobilis HER1398</name>
    <dbReference type="NCBI Taxonomy" id="1346330"/>
    <lineage>
        <taxon>Bacteria</taxon>
        <taxon>Pseudomonadati</taxon>
        <taxon>Bacteroidota</taxon>
        <taxon>Sphingobacteriia</taxon>
        <taxon>Sphingobacteriales</taxon>
        <taxon>Sphingobacteriaceae</taxon>
        <taxon>Sphingobacterium</taxon>
    </lineage>
</organism>
<evidence type="ECO:0000313" key="5">
    <source>
        <dbReference type="Proteomes" id="UP000016584"/>
    </source>
</evidence>
<feature type="compositionally biased region" description="Low complexity" evidence="1">
    <location>
        <begin position="1359"/>
        <end position="1376"/>
    </location>
</feature>
<evidence type="ECO:0000313" key="4">
    <source>
        <dbReference type="EMBL" id="ERJ59381.1"/>
    </source>
</evidence>
<name>U2HC99_9SPHI</name>
<dbReference type="EMBL" id="ATDL01000015">
    <property type="protein sequence ID" value="ERJ59381.1"/>
    <property type="molecule type" value="Genomic_DNA"/>
</dbReference>
<feature type="domain" description="DUF11" evidence="2">
    <location>
        <begin position="1259"/>
        <end position="1352"/>
    </location>
</feature>
<protein>
    <recommendedName>
        <fullName evidence="6">DUF11 domain-containing protein</fullName>
    </recommendedName>
</protein>
<dbReference type="eggNOG" id="COG1361">
    <property type="taxonomic scope" value="Bacteria"/>
</dbReference>
<dbReference type="Gene3D" id="2.60.40.2810">
    <property type="match status" value="1"/>
</dbReference>
<dbReference type="eggNOG" id="COG4932">
    <property type="taxonomic scope" value="Bacteria"/>
</dbReference>
<feature type="domain" description="DUF11" evidence="2">
    <location>
        <begin position="3004"/>
        <end position="3117"/>
    </location>
</feature>
<dbReference type="InterPro" id="IPR013783">
    <property type="entry name" value="Ig-like_fold"/>
</dbReference>
<evidence type="ECO:0000256" key="1">
    <source>
        <dbReference type="SAM" id="MobiDB-lite"/>
    </source>
</evidence>
<dbReference type="eggNOG" id="COG3291">
    <property type="taxonomic scope" value="Bacteria"/>
</dbReference>
<sequence length="3439" mass="365168">MPGWARGQVQLEKVYANTQTNGKNSKGTLLGLGGDYSSTNDANIADVADPNFAVDGNENTSAVMKAKNVSLLVAGVTGESWLQMDFSATVQARTTTYIKIDEPETTGSLLSLDLLRTVGGLLGLLSENIVITEAYNGDEILSNTHATIVEGADGNVYIAVTPQDSYNGVRLKLRSQSSLLKLSLGGGLQMNVYEAFHYTTAPNCGRPLHTYYEDSGLKIDLLGFNNRNLKNAIDGDDMSFSSLKQGSLLGINVAGSQSQVFNFGSSSSVTSTLNIKLMLGSGGVLNADLLGAAEVILYNKGAKVYQRSLQSSLLNNTDLLNLLQNGKPVTMTFAPGMSFDQAEVRLASPVGVSLLGDALKIYDVQRYDGIGDCINPLLKPTPLETSGPFEEASCASSLVDFDNVDFPHNAVDGNNETYATLHADAGGLLVSGPTAGFIEMNLGQVLPANKTTYVRVNYDQDVLDKLLGGSLGKLVSDLANGLLLGNQFFEVEAKNGQASVLKESSSNAFAGKANGVVTLVQDSIGRYYLAVTPSAPYNSIRITNHVKALLATGKKASLDVYNACFEIGTDACFPANFTSYRGGGIGLNVGNISTTGVENPYRAISANSSEYSKINLGVVGVAAHVYQTIYFNQPSQAGDKVKIRLQIEPSSLLSLDLLGAYKIKFFNGKDQVGSDYTLQAGLINNIDLLALFRSGGIAELEFEPSGTFDRVDIGAESLVSLNLAAEPLRVYSVKRFGATCPETKEESPFVVPSCATLLVDAQNADDVQNLFDDDFGSFATLKSGSGILLGLGNKYEGSVELGYNHIVPAGKTSYIRVDFEDTLLEKLLGGSLGNVVSGLVNGLVLGDHFFEVEVKNNGTRVDFASSQMDAVSNGGNNTVRIVRDKDGRYYIAVTPTEDYNSVRITDKTNSLVGLLAQPNTMNVYGMCYETSTDQCLNAFSTSYEHSGLSLSVNDLGGAGVTNPQYALNDNTTNASQISNGTLGVGAVTKQWIFFNSVSAADDVAMIKFKTGAGVADVAILGGLKIKAYLGHTEVASVNWGATGIVNGIDVLDLIKNGSIVELPFAPGVPYDRISVGIESLLNVSVFPPVELYSVTRCFNLDAPNFVAWKSADKSSVKGGEEVTYSIHIENKGTRDLVNYIIEDKIPAHTTYVPSSGGVYNSATNSVSFENVTVLAGKKHTLTFKVKVNSDLTGVQFIRNVALVKNSPTDKGVETFPPLDTDPNQPDTEGEPGTKIPVEVVKSVVSWKAYEVDGDKTMTAVSGREEVTYHIYVRNTGNQELTGVQITDVLPAGVTWKSGGAYAGGAVKFTIPTLKVGTTSETQSFVVTVNSNLTGITEIKNIAVVKLDPNSSDPGEESFPPINNEDPTEPNTTTPGTTLTVDAVHSVGFLKTGLSNGVNTREAQENDEIIYSLTVKNTGNTRLEDVYVTDTIPQHTTHLSGGTLAAGVVTLPVGDLAYGESKTVTFTVTVGSLTADPDNPVTAITNLATAHFKDAAGADKTEDAEHIMLTNCTAVDASNVNISQNGTFCEGSPVTLTVDIKDDLGIGLPAVADFTVKWFADAALTDYIGDGASLDVTPVAGAKYYVILEHNNYCFNGAAAEWEVAFLPTATAADITVNADGTELCEGTEAVLIAEASGVPNAKFKWYADTDLTLELPYDTLGAVDGSILRFLPTAPSTTVYVTVSGDGFCDNKPGDAKAVTIGVKPAPVITLSGSNVIYVATGATITWPTATASAGTIQWYDEKGQAIDYNALPAKVDTVAQLAYTVVATDGDCSASETIVVNVYDGQDCPPQMERVYATVDKGWGSIITGGVTETGNATDGNPKTHSRIITGVGLLGIGTAWQNIEFDHEIKAGTPVTIKLGKEYSGLTLAGGLSVQGIGVDGKAFGSLKPVDGALLDLLVADNVVEFTFVPADRNGPKAFKGVRVTNGALLSVAQISKVYGAYYNRPGQADCEPIDNNTNTDVLDVLHGVEDLGLGVASATASVVSPWKAVDNDLSTSAKLVRGVAVLNAANLTVVFKNQVMPTDSLRIIMKDITNKGLNLNLLTGFRFQRYLGGQKAGNPIQGLDVLNLALLNFKGDKATMMVDAFAEPYDRLQIALGSIVQVGLSDQVEIFDVAIQPTIKYGSIDGKFEICAGEDINFERIDECTTYKVYDQGGNPVDVSTDGMSFTIPNNTVTGDHTYYVQAMRYGCGVGVRIPITITVNAVPVIDRIEINEEVHANNEITLAPGEEFKAKAFVSENGAKVTSASLQMLDIDGDWVTPNIGVKYGDYEAVFDIPANGIINGVDYRNKSVQLRMLFQTNKGCAVESEIITLNISSSKYDFTGENLKKVAKDGVDAKAVAGEEFVYTVTVKNGGPSTINAGTLLYIQDLPSEGQELRSVVATSANITLGGGNSQGGYFVRAESDIIKDAIFTFDVTTLVDRAIKADFVDNTFKIWTKDPNGNYNDVNNPADGSVTSPQYEVIRKYGFDDDAITKVGDAPSAVAGKPYSYTVTVNNNGPSTIMNGTSIYFQDVVSAGQKLVSVTSTTGTASLDASTGLFTLVLNKDIAKDASFTLNITVDVDAGAPKEISNTIHIWQDNPGSDVNNLPVPDGTATTDPIPVERDYGWGEPGAVVKVGDAVEAIAGEEFSYTVTLTNKGASTILDGTELRLQDVVSAGQTITGIISDKGVVSPVDANGFFTLTVNQDVVVTEQIKLTVVVDVDPDAQVNTVHNTINIWEDKTPITDGPDGTDTTDPIPVAFNAKFTVTKTTDAIEAVAGEKVKYDVVLTNAGPSTAKIGKEILVIETPGNMVITTADIKVMSGNAELDGNYDASTGEFTLKVTKDVKLTEQIVLEIYAMVPANATGMVKNGVKVDDDEEETPEIPVVDKVKFAVQKTVAAGQNAVAGEQIDFDVILTNNGPSTAKPGHKVLVIEKPGPFLTITAADIKVTSGNANLFEGKYNEVTGEFTLVVTNEVDLGATINMTVTAHIAEEATGTIKNGIKVEDEETETPPIPVDNKAKFGVKKTANKTEVFVGDIVDFKVVLTNNGPSTAQIGHEIKVVERPDGMTITAADIAVVGDNASFDGNYNQTTGEFTIKVTKPVAVGGAVELNIKGHVPLDATGTVKNGIEVDDDTDETPEIPVVSEAKMKIVKVADESTVKAGEMTTFTLTITNQGPATAQSGKTISLVERPGAGLSIKNYEMISSNATVQGSDNQATLTTSQVIGVGEEIKVRVHVLVSEDAPEEVINGISVWGPGKDPDTDPEDDKDDTDPTPVEHQRIQAVDDVAETNTAVPVEIDVLANDIVTKWDIDKSTVEIVNSSSGAIITVGIDGTVTYESSRDMIGEDTFTYRVKDVKGRWSNTATVRVTVSSNNLDIPNIITPNGDGKNDEFRIKGLEIYDRVGLTIVNRWGNEVYKTNAYNNDWNGFGLSEGTYFYVLELVKAGKKEVHKGWVTIKSN</sequence>
<feature type="compositionally biased region" description="Acidic residues" evidence="1">
    <location>
        <begin position="3242"/>
        <end position="3252"/>
    </location>
</feature>
<feature type="domain" description="DUF11" evidence="2">
    <location>
        <begin position="1395"/>
        <end position="1491"/>
    </location>
</feature>
<dbReference type="Pfam" id="PF17963">
    <property type="entry name" value="Big_9"/>
    <property type="match status" value="1"/>
</dbReference>
<keyword evidence="5" id="KW-1185">Reference proteome</keyword>
<evidence type="ECO:0000259" key="3">
    <source>
        <dbReference type="Pfam" id="PF19081"/>
    </source>
</evidence>
<feature type="region of interest" description="Disordered" evidence="1">
    <location>
        <begin position="1346"/>
        <end position="1376"/>
    </location>
</feature>
<gene>
    <name evidence="4" type="ORF">M472_11410</name>
</gene>
<comment type="caution">
    <text evidence="4">The sequence shown here is derived from an EMBL/GenBank/DDBJ whole genome shotgun (WGS) entry which is preliminary data.</text>
</comment>